<comment type="caution">
    <text evidence="1">The sequence shown here is derived from an EMBL/GenBank/DDBJ whole genome shotgun (WGS) entry which is preliminary data.</text>
</comment>
<gene>
    <name evidence="1" type="ORF">J3Q64DRAFT_1885262</name>
</gene>
<evidence type="ECO:0000313" key="2">
    <source>
        <dbReference type="Proteomes" id="UP001448207"/>
    </source>
</evidence>
<accession>A0ABR3B1G0</accession>
<sequence>MILIFNHIDTQKKVRNDWQICIEFQQVRRYMPQQFYQTFFSSVNSLWRFNFSFKIAQNCSIGFNSTICAFFYVDFTEESVNTYRKKIKEFEDSEICWNIREQDPILVLKQRIRGDPLTYKKYLDETPEEKVNKRERVELVTEAQVKQFINEVYCPSQPENDVIYVKGIISTKEIYELVKTFTTVFREKTAQSFAAWCRNQKLNFLLAKEKNPEVSPESYIFWNTFIMVNQDTTELKWSLMYLIIDNLINSMRTYLPKYQESLKNLKKNGYEIIGYARKSPSEDVTSRARLLKSMVSNLKERSFATKIFVSPCSWASPPLVSRDLQGNSRVIMNELSVDGNTQDLLVYLKSVHHDVCLVTIDFAGITTRSEDIVNLVEANPSLKRIAVETFAQCNEVFIFDTERLVKDNGLLQKFENRNYCIQRSK</sequence>
<name>A0ABR3B1G0_PHYBL</name>
<proteinExistence type="predicted"/>
<organism evidence="1 2">
    <name type="scientific">Phycomyces blakesleeanus</name>
    <dbReference type="NCBI Taxonomy" id="4837"/>
    <lineage>
        <taxon>Eukaryota</taxon>
        <taxon>Fungi</taxon>
        <taxon>Fungi incertae sedis</taxon>
        <taxon>Mucoromycota</taxon>
        <taxon>Mucoromycotina</taxon>
        <taxon>Mucoromycetes</taxon>
        <taxon>Mucorales</taxon>
        <taxon>Phycomycetaceae</taxon>
        <taxon>Phycomyces</taxon>
    </lineage>
</organism>
<dbReference type="EMBL" id="JBCLYO010000007">
    <property type="protein sequence ID" value="KAL0087407.1"/>
    <property type="molecule type" value="Genomic_DNA"/>
</dbReference>
<keyword evidence="2" id="KW-1185">Reference proteome</keyword>
<protein>
    <submittedName>
        <fullName evidence="1">Uncharacterized protein</fullName>
    </submittedName>
</protein>
<evidence type="ECO:0000313" key="1">
    <source>
        <dbReference type="EMBL" id="KAL0087407.1"/>
    </source>
</evidence>
<dbReference type="Proteomes" id="UP001448207">
    <property type="component" value="Unassembled WGS sequence"/>
</dbReference>
<reference evidence="1 2" key="1">
    <citation type="submission" date="2024-04" db="EMBL/GenBank/DDBJ databases">
        <title>Symmetric and asymmetric DNA N6-adenine methylation regulates different biological responses in Mucorales.</title>
        <authorList>
            <consortium name="Lawrence Berkeley National Laboratory"/>
            <person name="Lax C."/>
            <person name="Mondo S.J."/>
            <person name="Osorio-Concepcion M."/>
            <person name="Muszewska A."/>
            <person name="Corrochano-Luque M."/>
            <person name="Gutierrez G."/>
            <person name="Riley R."/>
            <person name="Lipzen A."/>
            <person name="Guo J."/>
            <person name="Hundley H."/>
            <person name="Amirebrahimi M."/>
            <person name="Ng V."/>
            <person name="Lorenzo-Gutierrez D."/>
            <person name="Binder U."/>
            <person name="Yang J."/>
            <person name="Song Y."/>
            <person name="Canovas D."/>
            <person name="Navarro E."/>
            <person name="Freitag M."/>
            <person name="Gabaldon T."/>
            <person name="Grigoriev I.V."/>
            <person name="Corrochano L.M."/>
            <person name="Nicolas F.E."/>
            <person name="Garre V."/>
        </authorList>
    </citation>
    <scope>NUCLEOTIDE SEQUENCE [LARGE SCALE GENOMIC DNA]</scope>
    <source>
        <strain evidence="1 2">L51</strain>
    </source>
</reference>